<proteinExistence type="predicted"/>
<accession>A0A6H2A185</accession>
<reference evidence="1" key="1">
    <citation type="submission" date="2020-03" db="EMBL/GenBank/DDBJ databases">
        <title>The deep terrestrial virosphere.</title>
        <authorList>
            <person name="Holmfeldt K."/>
            <person name="Nilsson E."/>
            <person name="Simone D."/>
            <person name="Lopez-Fernandez M."/>
            <person name="Wu X."/>
            <person name="de Brujin I."/>
            <person name="Lundin D."/>
            <person name="Andersson A."/>
            <person name="Bertilsson S."/>
            <person name="Dopson M."/>
        </authorList>
    </citation>
    <scope>NUCLEOTIDE SEQUENCE</scope>
    <source>
        <strain evidence="3">MM415A04027</strain>
        <strain evidence="2">MM415B00633</strain>
        <strain evidence="1">TM448A04214</strain>
        <strain evidence="4">TM448B04291</strain>
    </source>
</reference>
<evidence type="ECO:0000313" key="3">
    <source>
        <dbReference type="EMBL" id="QJA70055.1"/>
    </source>
</evidence>
<organism evidence="1">
    <name type="scientific">viral metagenome</name>
    <dbReference type="NCBI Taxonomy" id="1070528"/>
    <lineage>
        <taxon>unclassified sequences</taxon>
        <taxon>metagenomes</taxon>
        <taxon>organismal metagenomes</taxon>
    </lineage>
</organism>
<dbReference type="EMBL" id="MT141760">
    <property type="protein sequence ID" value="QJA70055.1"/>
    <property type="molecule type" value="Genomic_DNA"/>
</dbReference>
<gene>
    <name evidence="3" type="ORF">MM415A04027_0009</name>
    <name evidence="2" type="ORF">MM415B00633_0052</name>
    <name evidence="1" type="ORF">TM448A04214_0009</name>
    <name evidence="4" type="ORF">TM448B04291_0008</name>
</gene>
<protein>
    <submittedName>
        <fullName evidence="1">Uncharacterized protein</fullName>
    </submittedName>
</protein>
<sequence length="54" mass="5877">MDLLIKSCAISGCDNPILRKGQAHPEIGVICADCAEAIKEEEKEEVEQYQAKSA</sequence>
<evidence type="ECO:0000313" key="4">
    <source>
        <dbReference type="EMBL" id="QJI03214.1"/>
    </source>
</evidence>
<dbReference type="EMBL" id="MT144465">
    <property type="protein sequence ID" value="QJA53956.1"/>
    <property type="molecule type" value="Genomic_DNA"/>
</dbReference>
<evidence type="ECO:0000313" key="1">
    <source>
        <dbReference type="EMBL" id="QJA53956.1"/>
    </source>
</evidence>
<name>A0A6H2A185_9ZZZZ</name>
<dbReference type="AlphaFoldDB" id="A0A6H2A185"/>
<dbReference type="EMBL" id="MT145068">
    <property type="protein sequence ID" value="QJI03214.1"/>
    <property type="molecule type" value="Genomic_DNA"/>
</dbReference>
<evidence type="ECO:0000313" key="2">
    <source>
        <dbReference type="EMBL" id="QJA63368.1"/>
    </source>
</evidence>
<dbReference type="EMBL" id="MT141495">
    <property type="protein sequence ID" value="QJA63368.1"/>
    <property type="molecule type" value="Genomic_DNA"/>
</dbReference>